<feature type="compositionally biased region" description="Gly residues" evidence="1">
    <location>
        <begin position="1"/>
        <end position="12"/>
    </location>
</feature>
<organism evidence="2 3">
    <name type="scientific">Cervus elaphus hippelaphus</name>
    <name type="common">European red deer</name>
    <dbReference type="NCBI Taxonomy" id="46360"/>
    <lineage>
        <taxon>Eukaryota</taxon>
        <taxon>Metazoa</taxon>
        <taxon>Chordata</taxon>
        <taxon>Craniata</taxon>
        <taxon>Vertebrata</taxon>
        <taxon>Euteleostomi</taxon>
        <taxon>Mammalia</taxon>
        <taxon>Eutheria</taxon>
        <taxon>Laurasiatheria</taxon>
        <taxon>Artiodactyla</taxon>
        <taxon>Ruminantia</taxon>
        <taxon>Pecora</taxon>
        <taxon>Cervidae</taxon>
        <taxon>Cervinae</taxon>
        <taxon>Cervus</taxon>
    </lineage>
</organism>
<comment type="caution">
    <text evidence="2">The sequence shown here is derived from an EMBL/GenBank/DDBJ whole genome shotgun (WGS) entry which is preliminary data.</text>
</comment>
<proteinExistence type="predicted"/>
<gene>
    <name evidence="2" type="ORF">Celaphus_00010583</name>
</gene>
<evidence type="ECO:0000256" key="1">
    <source>
        <dbReference type="SAM" id="MobiDB-lite"/>
    </source>
</evidence>
<dbReference type="AlphaFoldDB" id="A0A212CAB2"/>
<protein>
    <submittedName>
        <fullName evidence="2">Uncharacterized protein</fullName>
    </submittedName>
</protein>
<evidence type="ECO:0000313" key="3">
    <source>
        <dbReference type="Proteomes" id="UP000242450"/>
    </source>
</evidence>
<dbReference type="Proteomes" id="UP000242450">
    <property type="component" value="Chromosome 24"/>
</dbReference>
<keyword evidence="3" id="KW-1185">Reference proteome</keyword>
<name>A0A212CAB2_CEREH</name>
<evidence type="ECO:0000313" key="2">
    <source>
        <dbReference type="EMBL" id="OWK02774.1"/>
    </source>
</evidence>
<reference evidence="2 3" key="1">
    <citation type="journal article" date="2018" name="Mol. Genet. Genomics">
        <title>The red deer Cervus elaphus genome CerEla1.0: sequencing, annotating, genes, and chromosomes.</title>
        <authorList>
            <person name="Bana N.A."/>
            <person name="Nyiri A."/>
            <person name="Nagy J."/>
            <person name="Frank K."/>
            <person name="Nagy T."/>
            <person name="Steger V."/>
            <person name="Schiller M."/>
            <person name="Lakatos P."/>
            <person name="Sugar L."/>
            <person name="Horn P."/>
            <person name="Barta E."/>
            <person name="Orosz L."/>
        </authorList>
    </citation>
    <scope>NUCLEOTIDE SEQUENCE [LARGE SCALE GENOMIC DNA]</scope>
    <source>
        <strain evidence="2">Hungarian</strain>
    </source>
</reference>
<sequence length="95" mass="10189">MQPCWGAGGGGVQSPESPMETAVSSEGELLEQQPEQLRCETSPHPTPATLPVAVWFGAAERRLQHSQFEYTSDPNVTSASPTKSFLRCWAKGTAA</sequence>
<feature type="region of interest" description="Disordered" evidence="1">
    <location>
        <begin position="1"/>
        <end position="31"/>
    </location>
</feature>
<accession>A0A212CAB2</accession>
<dbReference type="EMBL" id="MKHE01000024">
    <property type="protein sequence ID" value="OWK02774.1"/>
    <property type="molecule type" value="Genomic_DNA"/>
</dbReference>